<name>A0AAV0LXZ2_9ROSI</name>
<comment type="subcellular location">
    <subcellularLocation>
        <location evidence="1">Endomembrane system</location>
        <topology evidence="1">Multi-pass membrane protein</topology>
    </subcellularLocation>
</comment>
<feature type="transmembrane region" description="Helical" evidence="7">
    <location>
        <begin position="66"/>
        <end position="88"/>
    </location>
</feature>
<keyword evidence="2 7" id="KW-0812">Transmembrane</keyword>
<dbReference type="InterPro" id="IPR052222">
    <property type="entry name" value="DESIGUAL"/>
</dbReference>
<comment type="similarity">
    <text evidence="6">Belongs to the DESIGUAL family.</text>
</comment>
<feature type="transmembrane region" description="Helical" evidence="7">
    <location>
        <begin position="116"/>
        <end position="139"/>
    </location>
</feature>
<comment type="caution">
    <text evidence="8">The sequence shown here is derived from an EMBL/GenBank/DDBJ whole genome shotgun (WGS) entry which is preliminary data.</text>
</comment>
<dbReference type="EMBL" id="CAMGYJ010000006">
    <property type="protein sequence ID" value="CAI0438985.1"/>
    <property type="molecule type" value="Genomic_DNA"/>
</dbReference>
<protein>
    <submittedName>
        <fullName evidence="8">Uncharacterized protein</fullName>
    </submittedName>
</protein>
<dbReference type="GO" id="GO:0012505">
    <property type="term" value="C:endomembrane system"/>
    <property type="evidence" value="ECO:0007669"/>
    <property type="project" value="UniProtKB-SubCell"/>
</dbReference>
<evidence type="ECO:0000256" key="3">
    <source>
        <dbReference type="ARBA" id="ARBA00022729"/>
    </source>
</evidence>
<dbReference type="PANTHER" id="PTHR31769">
    <property type="entry name" value="OS07G0462200 PROTEIN-RELATED"/>
    <property type="match status" value="1"/>
</dbReference>
<evidence type="ECO:0000256" key="6">
    <source>
        <dbReference type="ARBA" id="ARBA00029467"/>
    </source>
</evidence>
<evidence type="ECO:0000256" key="1">
    <source>
        <dbReference type="ARBA" id="ARBA00004127"/>
    </source>
</evidence>
<evidence type="ECO:0000256" key="4">
    <source>
        <dbReference type="ARBA" id="ARBA00022989"/>
    </source>
</evidence>
<keyword evidence="3" id="KW-0732">Signal</keyword>
<evidence type="ECO:0000256" key="5">
    <source>
        <dbReference type="ARBA" id="ARBA00023136"/>
    </source>
</evidence>
<reference evidence="8" key="1">
    <citation type="submission" date="2022-08" db="EMBL/GenBank/DDBJ databases">
        <authorList>
            <person name="Gutierrez-Valencia J."/>
        </authorList>
    </citation>
    <scope>NUCLEOTIDE SEQUENCE</scope>
</reference>
<dbReference type="Proteomes" id="UP001154282">
    <property type="component" value="Unassembled WGS sequence"/>
</dbReference>
<dbReference type="Pfam" id="PF06749">
    <property type="entry name" value="DUF1218"/>
    <property type="match status" value="1"/>
</dbReference>
<keyword evidence="9" id="KW-1185">Reference proteome</keyword>
<keyword evidence="4 7" id="KW-1133">Transmembrane helix</keyword>
<evidence type="ECO:0000256" key="7">
    <source>
        <dbReference type="SAM" id="Phobius"/>
    </source>
</evidence>
<keyword evidence="5 7" id="KW-0472">Membrane</keyword>
<evidence type="ECO:0000313" key="8">
    <source>
        <dbReference type="EMBL" id="CAI0438985.1"/>
    </source>
</evidence>
<accession>A0AAV0LXZ2</accession>
<organism evidence="8 9">
    <name type="scientific">Linum tenue</name>
    <dbReference type="NCBI Taxonomy" id="586396"/>
    <lineage>
        <taxon>Eukaryota</taxon>
        <taxon>Viridiplantae</taxon>
        <taxon>Streptophyta</taxon>
        <taxon>Embryophyta</taxon>
        <taxon>Tracheophyta</taxon>
        <taxon>Spermatophyta</taxon>
        <taxon>Magnoliopsida</taxon>
        <taxon>eudicotyledons</taxon>
        <taxon>Gunneridae</taxon>
        <taxon>Pentapetalae</taxon>
        <taxon>rosids</taxon>
        <taxon>fabids</taxon>
        <taxon>Malpighiales</taxon>
        <taxon>Linaceae</taxon>
        <taxon>Linum</taxon>
    </lineage>
</organism>
<gene>
    <name evidence="8" type="ORF">LITE_LOCUS25989</name>
</gene>
<proteinExistence type="inferred from homology"/>
<evidence type="ECO:0000256" key="2">
    <source>
        <dbReference type="ARBA" id="ARBA00022692"/>
    </source>
</evidence>
<sequence length="245" mass="26697">SKARSPTQTNRNIEWLTDDSSISGGCRLLKSQRRILLLQFCIRRKKNGSILVHNHHRVHYTGKNQIMASTMLFMAVLALEFVSFLLALTAEQTRSRATVVVDTNCDYTHCVYDSNIATILGSAAFGLLLAGQFLTCFFLSGKASDNKRRCCAAISAAICWIAFLGAEACLLAGSVKNAQRTKYRFLYMAGDPHCETLRSGVFQSGAILIMISSFASKTNVWWSETEEGAGAGDGCGGDLGAYTPL</sequence>
<dbReference type="AlphaFoldDB" id="A0AAV0LXZ2"/>
<evidence type="ECO:0000313" key="9">
    <source>
        <dbReference type="Proteomes" id="UP001154282"/>
    </source>
</evidence>
<feature type="transmembrane region" description="Helical" evidence="7">
    <location>
        <begin position="151"/>
        <end position="175"/>
    </location>
</feature>
<feature type="non-terminal residue" evidence="8">
    <location>
        <position position="1"/>
    </location>
</feature>
<dbReference type="InterPro" id="IPR009606">
    <property type="entry name" value="DEAL/Modifying_wall_lignin1/2"/>
</dbReference>